<evidence type="ECO:0000313" key="2">
    <source>
        <dbReference type="Proteomes" id="UP001359559"/>
    </source>
</evidence>
<sequence>MRGIGSRYQISIIYVKSVLHDGFRSNDLSTHRPIAKHAAGDTTGASKTRWFRSGSMLGTLDDGSSGGVGVYVEGLGVWVKLKVGWGNRLVVR</sequence>
<organism evidence="1 2">
    <name type="scientific">Clitoria ternatea</name>
    <name type="common">Butterfly pea</name>
    <dbReference type="NCBI Taxonomy" id="43366"/>
    <lineage>
        <taxon>Eukaryota</taxon>
        <taxon>Viridiplantae</taxon>
        <taxon>Streptophyta</taxon>
        <taxon>Embryophyta</taxon>
        <taxon>Tracheophyta</taxon>
        <taxon>Spermatophyta</taxon>
        <taxon>Magnoliopsida</taxon>
        <taxon>eudicotyledons</taxon>
        <taxon>Gunneridae</taxon>
        <taxon>Pentapetalae</taxon>
        <taxon>rosids</taxon>
        <taxon>fabids</taxon>
        <taxon>Fabales</taxon>
        <taxon>Fabaceae</taxon>
        <taxon>Papilionoideae</taxon>
        <taxon>50 kb inversion clade</taxon>
        <taxon>NPAAA clade</taxon>
        <taxon>indigoferoid/millettioid clade</taxon>
        <taxon>Phaseoleae</taxon>
        <taxon>Clitoria</taxon>
    </lineage>
</organism>
<comment type="caution">
    <text evidence="1">The sequence shown here is derived from an EMBL/GenBank/DDBJ whole genome shotgun (WGS) entry which is preliminary data.</text>
</comment>
<dbReference type="AlphaFoldDB" id="A0AAN9JBM4"/>
<dbReference type="Proteomes" id="UP001359559">
    <property type="component" value="Unassembled WGS sequence"/>
</dbReference>
<accession>A0AAN9JBM4</accession>
<name>A0AAN9JBM4_CLITE</name>
<evidence type="ECO:0000313" key="1">
    <source>
        <dbReference type="EMBL" id="KAK7294324.1"/>
    </source>
</evidence>
<dbReference type="EMBL" id="JAYKXN010000004">
    <property type="protein sequence ID" value="KAK7294324.1"/>
    <property type="molecule type" value="Genomic_DNA"/>
</dbReference>
<gene>
    <name evidence="1" type="ORF">RJT34_17213</name>
</gene>
<proteinExistence type="predicted"/>
<reference evidence="1 2" key="1">
    <citation type="submission" date="2024-01" db="EMBL/GenBank/DDBJ databases">
        <title>The genomes of 5 underutilized Papilionoideae crops provide insights into root nodulation and disease resistance.</title>
        <authorList>
            <person name="Yuan L."/>
        </authorList>
    </citation>
    <scope>NUCLEOTIDE SEQUENCE [LARGE SCALE GENOMIC DNA]</scope>
    <source>
        <strain evidence="1">LY-2023</strain>
        <tissue evidence="1">Leaf</tissue>
    </source>
</reference>
<keyword evidence="2" id="KW-1185">Reference proteome</keyword>
<protein>
    <submittedName>
        <fullName evidence="1">Uncharacterized protein</fullName>
    </submittedName>
</protein>